<organism evidence="2 3">
    <name type="scientific">Pontibacillus litoralis JSM 072002</name>
    <dbReference type="NCBI Taxonomy" id="1385512"/>
    <lineage>
        <taxon>Bacteria</taxon>
        <taxon>Bacillati</taxon>
        <taxon>Bacillota</taxon>
        <taxon>Bacilli</taxon>
        <taxon>Bacillales</taxon>
        <taxon>Bacillaceae</taxon>
        <taxon>Pontibacillus</taxon>
    </lineage>
</organism>
<feature type="transmembrane region" description="Helical" evidence="1">
    <location>
        <begin position="121"/>
        <end position="146"/>
    </location>
</feature>
<proteinExistence type="predicted"/>
<evidence type="ECO:0000313" key="2">
    <source>
        <dbReference type="EMBL" id="KGX86071.1"/>
    </source>
</evidence>
<feature type="transmembrane region" description="Helical" evidence="1">
    <location>
        <begin position="153"/>
        <end position="174"/>
    </location>
</feature>
<accession>A0A0A5FZ09</accession>
<sequence length="223" mass="26281">MKNKLVKILLLFKFDLKNTGVIWFFPLVMWVISVIYLILQVPIDQSSIYNSIIMFQGFYVPFIGFGIMFRLKELYEDGASESLMPYYTLNLPLDIVRYLLLHFFGVIIWCLVFSIKYDINLIWPINIIHFFLLSILFIFFSTTLIITIKHIEFSLTVLLTYVVIEMATLGEFMPWPHVFIFDQVSLYPELRLKFVFICFYIICLVCATGILIKRDSTKKTNSI</sequence>
<feature type="transmembrane region" description="Helical" evidence="1">
    <location>
        <begin position="95"/>
        <end position="115"/>
    </location>
</feature>
<evidence type="ECO:0000256" key="1">
    <source>
        <dbReference type="SAM" id="Phobius"/>
    </source>
</evidence>
<feature type="transmembrane region" description="Helical" evidence="1">
    <location>
        <begin position="194"/>
        <end position="212"/>
    </location>
</feature>
<protein>
    <submittedName>
        <fullName evidence="2">Uncharacterized protein</fullName>
    </submittedName>
</protein>
<comment type="caution">
    <text evidence="2">The sequence shown here is derived from an EMBL/GenBank/DDBJ whole genome shotgun (WGS) entry which is preliminary data.</text>
</comment>
<dbReference type="AlphaFoldDB" id="A0A0A5FZ09"/>
<keyword evidence="1" id="KW-0812">Transmembrane</keyword>
<keyword evidence="1" id="KW-0472">Membrane</keyword>
<dbReference type="STRING" id="1385512.N784_05785"/>
<keyword evidence="1" id="KW-1133">Transmembrane helix</keyword>
<reference evidence="2 3" key="1">
    <citation type="submission" date="2013-08" db="EMBL/GenBank/DDBJ databases">
        <authorList>
            <person name="Huang J."/>
            <person name="Wang G."/>
        </authorList>
    </citation>
    <scope>NUCLEOTIDE SEQUENCE [LARGE SCALE GENOMIC DNA]</scope>
    <source>
        <strain evidence="2 3">JSM 072002</strain>
    </source>
</reference>
<evidence type="ECO:0000313" key="3">
    <source>
        <dbReference type="Proteomes" id="UP000030401"/>
    </source>
</evidence>
<dbReference type="EMBL" id="AVPG01000016">
    <property type="protein sequence ID" value="KGX86071.1"/>
    <property type="molecule type" value="Genomic_DNA"/>
</dbReference>
<name>A0A0A5FZ09_9BACI</name>
<dbReference type="eggNOG" id="ENOG50339GR">
    <property type="taxonomic scope" value="Bacteria"/>
</dbReference>
<gene>
    <name evidence="2" type="ORF">N784_05785</name>
</gene>
<feature type="transmembrane region" description="Helical" evidence="1">
    <location>
        <begin position="21"/>
        <end position="42"/>
    </location>
</feature>
<feature type="transmembrane region" description="Helical" evidence="1">
    <location>
        <begin position="48"/>
        <end position="69"/>
    </location>
</feature>
<dbReference type="Proteomes" id="UP000030401">
    <property type="component" value="Unassembled WGS sequence"/>
</dbReference>
<keyword evidence="3" id="KW-1185">Reference proteome</keyword>